<keyword evidence="2 7" id="KW-0696">RNA-directed RNA polymerase</keyword>
<dbReference type="GO" id="GO:0003968">
    <property type="term" value="F:RNA-directed RNA polymerase activity"/>
    <property type="evidence" value="ECO:0007669"/>
    <property type="project" value="UniProtKB-KW"/>
</dbReference>
<organism evidence="9">
    <name type="scientific">Hymenopteran tombus-related virus</name>
    <dbReference type="NCBI Taxonomy" id="2822555"/>
    <lineage>
        <taxon>Viruses</taxon>
        <taxon>Riboviria</taxon>
        <taxon>Orthornavirae</taxon>
        <taxon>Kitrinoviricota</taxon>
        <taxon>Tolucaviricetes</taxon>
        <taxon>Tolivirales</taxon>
        <taxon>Tombusviridae</taxon>
    </lineage>
</organism>
<sequence>MHNNCICNEYRSLVERHLAAVSPRPDTHYWNTITNLTQKFYIYKLERLRFTDIINRYSGEKRKRYYNAALYIKEFGLRRRHCKVKMFIKNDRSPVDKLISKAPRAIQFRAPEINLMMMQYVKPFEDCYYRELKYGVVSDSRVIAKGLNWRERAQLLVDKASFFRHPRFVMLDHSSFDNSITMQMIKTTHRKYRLVFGKQINSCFRHQIRNKGRTRMGIRYVVPGTRMSGDADTALGNTLINLDAIWGALWSSNIEKYDMLVDGDDAIVIIEDGANIDYEQFARMGLRTKVSETLNIHHAEFCQSRIVLTPEPVFVRNPYKVISHAPYARRSYQGRYDDWLSAVGMCERACNAGVPVLQVFADQLAQLGTGKPIFDRDLRRRMEGMVVNSRPVVDIARLTFYEAWNISPPMQLLLEDLLTSQGICDRRNKQTYFRFSYDRKDDESLQRQRTWYESSVECSSGSWWCGRTGGYRSIY</sequence>
<dbReference type="GO" id="GO:0003723">
    <property type="term" value="F:RNA binding"/>
    <property type="evidence" value="ECO:0007669"/>
    <property type="project" value="InterPro"/>
</dbReference>
<dbReference type="InterPro" id="IPR043502">
    <property type="entry name" value="DNA/RNA_pol_sf"/>
</dbReference>
<dbReference type="InterPro" id="IPR002166">
    <property type="entry name" value="RNA_pol_HCV"/>
</dbReference>
<keyword evidence="5 7" id="KW-0547">Nucleotide-binding</keyword>
<dbReference type="GO" id="GO:0039694">
    <property type="term" value="P:viral RNA genome replication"/>
    <property type="evidence" value="ECO:0007669"/>
    <property type="project" value="InterPro"/>
</dbReference>
<dbReference type="EMBL" id="MW208793">
    <property type="protein sequence ID" value="QTJ63632.1"/>
    <property type="molecule type" value="Genomic_RNA"/>
</dbReference>
<keyword evidence="6 7" id="KW-0693">Viral RNA replication</keyword>
<evidence type="ECO:0000256" key="1">
    <source>
        <dbReference type="ARBA" id="ARBA00012494"/>
    </source>
</evidence>
<dbReference type="Pfam" id="PF00998">
    <property type="entry name" value="RdRP_3"/>
    <property type="match status" value="1"/>
</dbReference>
<name>A0A8A6RHW2_9TOMB</name>
<feature type="domain" description="RdRp catalytic" evidence="8">
    <location>
        <begin position="166"/>
        <end position="278"/>
    </location>
</feature>
<evidence type="ECO:0000256" key="7">
    <source>
        <dbReference type="RuleBase" id="RU363062"/>
    </source>
</evidence>
<evidence type="ECO:0000256" key="3">
    <source>
        <dbReference type="ARBA" id="ARBA00022679"/>
    </source>
</evidence>
<evidence type="ECO:0000259" key="8">
    <source>
        <dbReference type="PROSITE" id="PS50507"/>
    </source>
</evidence>
<dbReference type="InterPro" id="IPR007094">
    <property type="entry name" value="RNA-dir_pol_PSvirus"/>
</dbReference>
<comment type="catalytic activity">
    <reaction evidence="7">
        <text>RNA(n) + a ribonucleoside 5'-triphosphate = RNA(n+1) + diphosphate</text>
        <dbReference type="Rhea" id="RHEA:21248"/>
        <dbReference type="Rhea" id="RHEA-COMP:14527"/>
        <dbReference type="Rhea" id="RHEA-COMP:17342"/>
        <dbReference type="ChEBI" id="CHEBI:33019"/>
        <dbReference type="ChEBI" id="CHEBI:61557"/>
        <dbReference type="ChEBI" id="CHEBI:140395"/>
        <dbReference type="EC" id="2.7.7.48"/>
    </reaction>
</comment>
<evidence type="ECO:0000256" key="6">
    <source>
        <dbReference type="ARBA" id="ARBA00022953"/>
    </source>
</evidence>
<reference evidence="9" key="1">
    <citation type="submission" date="2020-11" db="EMBL/GenBank/DDBJ databases">
        <authorList>
            <person name="Paraskevopoulou S."/>
            <person name="Kaefer S."/>
            <person name="Zirkel F."/>
            <person name="Donath A."/>
            <person name="Petersen M."/>
            <person name="Liu S."/>
            <person name="Zhou X."/>
            <person name="Drosten C."/>
            <person name="Misof B."/>
            <person name="Junglen S."/>
        </authorList>
    </citation>
    <scope>NUCLEOTIDE SEQUENCE</scope>
    <source>
        <strain evidence="9">OKIAV415</strain>
    </source>
</reference>
<evidence type="ECO:0000256" key="2">
    <source>
        <dbReference type="ARBA" id="ARBA00022484"/>
    </source>
</evidence>
<protein>
    <recommendedName>
        <fullName evidence="1 7">RNA-directed RNA polymerase</fullName>
        <ecNumber evidence="1 7">2.7.7.48</ecNumber>
    </recommendedName>
</protein>
<dbReference type="GO" id="GO:0000166">
    <property type="term" value="F:nucleotide binding"/>
    <property type="evidence" value="ECO:0007669"/>
    <property type="project" value="UniProtKB-KW"/>
</dbReference>
<evidence type="ECO:0000313" key="9">
    <source>
        <dbReference type="EMBL" id="QTJ63632.1"/>
    </source>
</evidence>
<dbReference type="Gene3D" id="3.30.70.270">
    <property type="match status" value="1"/>
</dbReference>
<evidence type="ECO:0000256" key="5">
    <source>
        <dbReference type="ARBA" id="ARBA00022741"/>
    </source>
</evidence>
<accession>A0A8A6RHW2</accession>
<keyword evidence="4 7" id="KW-0548">Nucleotidyltransferase</keyword>
<reference evidence="9" key="2">
    <citation type="journal article" date="2021" name="Virus Evol.">
        <title>Viromics of extant insect orders unveil the evolution of the flavi-like superfamily.</title>
        <authorList>
            <person name="Sofia P."/>
            <person name="Simon K."/>
            <person name="Florian Z."/>
            <person name="Alexander D."/>
            <person name="Malte P."/>
            <person name="Shanlin L."/>
            <person name="Xin Z."/>
            <person name="Christian D."/>
            <person name="Bernhard M."/>
            <person name="Sandra J."/>
        </authorList>
    </citation>
    <scope>NUCLEOTIDE SEQUENCE</scope>
    <source>
        <strain evidence="9">OKIAV415</strain>
    </source>
</reference>
<dbReference type="PROSITE" id="PS50507">
    <property type="entry name" value="RDRP_SSRNA_POS"/>
    <property type="match status" value="1"/>
</dbReference>
<dbReference type="InterPro" id="IPR043128">
    <property type="entry name" value="Rev_trsase/Diguanyl_cyclase"/>
</dbReference>
<dbReference type="EC" id="2.7.7.48" evidence="1 7"/>
<keyword evidence="3 7" id="KW-0808">Transferase</keyword>
<proteinExistence type="predicted"/>
<evidence type="ECO:0000256" key="4">
    <source>
        <dbReference type="ARBA" id="ARBA00022695"/>
    </source>
</evidence>
<dbReference type="SUPFAM" id="SSF56672">
    <property type="entry name" value="DNA/RNA polymerases"/>
    <property type="match status" value="1"/>
</dbReference>